<feature type="domain" description="Sucrose phosphatase-like" evidence="7">
    <location>
        <begin position="398"/>
        <end position="629"/>
    </location>
</feature>
<comment type="similarity">
    <text evidence="1">Belongs to the glycosyltransferase 1 family.</text>
</comment>
<feature type="domain" description="Glycosyl transferase family 1" evidence="6">
    <location>
        <begin position="200"/>
        <end position="368"/>
    </location>
</feature>
<keyword evidence="10" id="KW-1185">Reference proteome</keyword>
<evidence type="ECO:0000313" key="9">
    <source>
        <dbReference type="EMBL" id="MBM6575329.1"/>
    </source>
</evidence>
<dbReference type="Pfam" id="PF05116">
    <property type="entry name" value="S6PP"/>
    <property type="match status" value="1"/>
</dbReference>
<dbReference type="InterPro" id="IPR001296">
    <property type="entry name" value="Glyco_trans_1"/>
</dbReference>
<evidence type="ECO:0000256" key="4">
    <source>
        <dbReference type="ARBA" id="ARBA00022679"/>
    </source>
</evidence>
<evidence type="ECO:0000313" key="10">
    <source>
        <dbReference type="Proteomes" id="UP000763641"/>
    </source>
</evidence>
<reference evidence="9 10" key="1">
    <citation type="submission" date="2020-12" db="EMBL/GenBank/DDBJ databases">
        <title>Sphingomonas sp.</title>
        <authorList>
            <person name="Kim M.K."/>
        </authorList>
    </citation>
    <scope>NUCLEOTIDE SEQUENCE [LARGE SCALE GENOMIC DNA]</scope>
    <source>
        <strain evidence="9 10">BT552</strain>
    </source>
</reference>
<organism evidence="9 10">
    <name type="scientific">Sphingomonas longa</name>
    <dbReference type="NCBI Taxonomy" id="2778730"/>
    <lineage>
        <taxon>Bacteria</taxon>
        <taxon>Pseudomonadati</taxon>
        <taxon>Pseudomonadota</taxon>
        <taxon>Alphaproteobacteria</taxon>
        <taxon>Sphingomonadales</taxon>
        <taxon>Sphingomonadaceae</taxon>
        <taxon>Sphingomonas</taxon>
    </lineage>
</organism>
<keyword evidence="4" id="KW-0808">Transferase</keyword>
<dbReference type="SFLD" id="SFLDG01140">
    <property type="entry name" value="C2.B:_Phosphomannomutase_and_P"/>
    <property type="match status" value="1"/>
</dbReference>
<dbReference type="PANTHER" id="PTHR46039:SF5">
    <property type="entry name" value="SUCROSE-PHOSPHATE SYNTHASE 3-RELATED"/>
    <property type="match status" value="1"/>
</dbReference>
<keyword evidence="3" id="KW-0328">Glycosyltransferase</keyword>
<dbReference type="Gene3D" id="3.40.50.1000">
    <property type="entry name" value="HAD superfamily/HAD-like"/>
    <property type="match status" value="1"/>
</dbReference>
<protein>
    <recommendedName>
        <fullName evidence="2">sucrose-phosphate synthase</fullName>
        <ecNumber evidence="2">2.4.1.14</ecNumber>
    </recommendedName>
</protein>
<dbReference type="Pfam" id="PF13579">
    <property type="entry name" value="Glyco_trans_4_4"/>
    <property type="match status" value="1"/>
</dbReference>
<dbReference type="InterPro" id="IPR036412">
    <property type="entry name" value="HAD-like_sf"/>
</dbReference>
<dbReference type="SUPFAM" id="SSF53756">
    <property type="entry name" value="UDP-Glycosyltransferase/glycogen phosphorylase"/>
    <property type="match status" value="1"/>
</dbReference>
<evidence type="ECO:0000259" key="6">
    <source>
        <dbReference type="Pfam" id="PF00534"/>
    </source>
</evidence>
<comment type="catalytic activity">
    <reaction evidence="5">
        <text>beta-D-fructose 6-phosphate + UDP-alpha-D-glucose = sucrose 6(F)-phosphate + UDP + H(+)</text>
        <dbReference type="Rhea" id="RHEA:22172"/>
        <dbReference type="ChEBI" id="CHEBI:15378"/>
        <dbReference type="ChEBI" id="CHEBI:57634"/>
        <dbReference type="ChEBI" id="CHEBI:57723"/>
        <dbReference type="ChEBI" id="CHEBI:58223"/>
        <dbReference type="ChEBI" id="CHEBI:58885"/>
        <dbReference type="EC" id="2.4.1.14"/>
    </reaction>
</comment>
<comment type="caution">
    <text evidence="9">The sequence shown here is derived from an EMBL/GenBank/DDBJ whole genome shotgun (WGS) entry which is preliminary data.</text>
</comment>
<proteinExistence type="inferred from homology"/>
<dbReference type="InterPro" id="IPR023214">
    <property type="entry name" value="HAD_sf"/>
</dbReference>
<dbReference type="SFLD" id="SFLDS00003">
    <property type="entry name" value="Haloacid_Dehalogenase"/>
    <property type="match status" value="1"/>
</dbReference>
<evidence type="ECO:0000259" key="7">
    <source>
        <dbReference type="Pfam" id="PF05116"/>
    </source>
</evidence>
<dbReference type="EMBL" id="JAFEMC010000001">
    <property type="protein sequence ID" value="MBM6575329.1"/>
    <property type="molecule type" value="Genomic_DNA"/>
</dbReference>
<evidence type="ECO:0000256" key="2">
    <source>
        <dbReference type="ARBA" id="ARBA00012536"/>
    </source>
</evidence>
<dbReference type="PANTHER" id="PTHR46039">
    <property type="entry name" value="SUCROSE-PHOSPHATE SYNTHASE 3-RELATED"/>
    <property type="match status" value="1"/>
</dbReference>
<evidence type="ECO:0000259" key="8">
    <source>
        <dbReference type="Pfam" id="PF13579"/>
    </source>
</evidence>
<dbReference type="InterPro" id="IPR006380">
    <property type="entry name" value="SPP-like_dom"/>
</dbReference>
<dbReference type="Gene3D" id="3.90.1070.10">
    <property type="match status" value="1"/>
</dbReference>
<sequence>MEAAKAQAGSSPASHVIIVTRKFTEAHLPANHALDREYVSDRVAIRRIATVSDRYLEKEALGAELPEFMRAFCRYLATLPALPDVIHAHFADAAQVAMEARRRFGIPFVYTPHALAIDKRDQGLDDGTLNARIVAESKAIAEADALIVSTRDEADRQVRAYGVEAGGSVHCIAPGVPQRQCDPAASTLDDRLNEVFDRPTLPIILAIARPVAKKNLAGLVRAYAADPRLREQANLVILAGQDDGRPSPEEDTVRRELRDLCDTPLLRRRVALPPRHDAADVAGLYRRAAQGGVFVNPAFHEPFGLTLIEAAEAGVPVVVTAHGGPAEIVAAIGHGIVIDPRDPMAISEACRTVIGDAALHARFHAAARANHSLYNWTRYAERAIAVYAGLSRRMHRPPSLLACDIDNTLTGCLRGAEAFAQWRRSDDMPFVVATGRSFADARRVLAQWRLPDPDAFITDVGTRIIRRDASGDWRSCPDYAATLDIDWNLSAVRAVLAPLDITPQPAATAGPHKLSFFGTAEDAEAIRDTLRSAGLSAHVIFSHGRLIDILAPGGGKAAAIDAYAHSVGLTLADCVAAGDSGNDLDMLERCGAAIVVGNAGHELATLTPRCGLYRAERHHAAGVLEGLERLGITIDAKIAA</sequence>
<dbReference type="Proteomes" id="UP000763641">
    <property type="component" value="Unassembled WGS sequence"/>
</dbReference>
<gene>
    <name evidence="9" type="ORF">ILT43_03025</name>
</gene>
<dbReference type="Gene3D" id="3.40.50.2000">
    <property type="entry name" value="Glycogen Phosphorylase B"/>
    <property type="match status" value="2"/>
</dbReference>
<dbReference type="SFLD" id="SFLDG01141">
    <property type="entry name" value="C2.B.1:_Sucrose_Phosphatase_Li"/>
    <property type="match status" value="1"/>
</dbReference>
<dbReference type="Pfam" id="PF00534">
    <property type="entry name" value="Glycos_transf_1"/>
    <property type="match status" value="1"/>
</dbReference>
<dbReference type="SUPFAM" id="SSF56784">
    <property type="entry name" value="HAD-like"/>
    <property type="match status" value="1"/>
</dbReference>
<dbReference type="InterPro" id="IPR044161">
    <property type="entry name" value="SPS"/>
</dbReference>
<evidence type="ECO:0000256" key="5">
    <source>
        <dbReference type="ARBA" id="ARBA00047471"/>
    </source>
</evidence>
<accession>A0ABS2D348</accession>
<dbReference type="InterPro" id="IPR028098">
    <property type="entry name" value="Glyco_trans_4-like_N"/>
</dbReference>
<evidence type="ECO:0000256" key="1">
    <source>
        <dbReference type="ARBA" id="ARBA00006530"/>
    </source>
</evidence>
<name>A0ABS2D348_9SPHN</name>
<dbReference type="EC" id="2.4.1.14" evidence="2"/>
<evidence type="ECO:0000256" key="3">
    <source>
        <dbReference type="ARBA" id="ARBA00022676"/>
    </source>
</evidence>
<feature type="domain" description="Glycosyltransferase subfamily 4-like N-terminal" evidence="8">
    <location>
        <begin position="16"/>
        <end position="166"/>
    </location>
</feature>